<dbReference type="EC" id="2.7.13.3" evidence="3"/>
<keyword evidence="8" id="KW-0418">Kinase</keyword>
<evidence type="ECO:0000256" key="14">
    <source>
        <dbReference type="SAM" id="Phobius"/>
    </source>
</evidence>
<dbReference type="InterPro" id="IPR036097">
    <property type="entry name" value="HisK_dim/P_sf"/>
</dbReference>
<evidence type="ECO:0000256" key="2">
    <source>
        <dbReference type="ARBA" id="ARBA00004651"/>
    </source>
</evidence>
<feature type="modified residue" description="4-aspartylphosphate" evidence="12">
    <location>
        <position position="660"/>
    </location>
</feature>
<dbReference type="SMART" id="SM00387">
    <property type="entry name" value="HATPase_c"/>
    <property type="match status" value="1"/>
</dbReference>
<sequence length="819" mass="92448">MAFAYYSVALIAKDLVSVSADFTLIWPSAGVATAAVLLFGNRVLLGIVVGTALTDLPGLRTALASHHYLEIILTLIIAVSVALNAWFSYWYLNKLIKHRHPLERIADVFRFLIICGLLAPIISTSMGVTSLCLQGKLPWNTYLPISWNWWLTEVAGIFVMTPVLLSLGNTIRRHYKPIKSWLRWSNVRQFPNKINQLLEPLQRRRFLELFVLFLTIIWVNQQAFWLASPIEYVLIPLLVWSVFRFGELSTTFLIFLVSASAVIGTAQGMGVFAREDTQQSFILLQSFITVIVFTLLILSAMIAERQTARLQLQSALDALAQTNQELENRVKSRTAELEVAKEKAEVANQAKSNFIANMSHELRSPLNGILGYAQILQRDRQASAKQRDGMRIIYQCGSHLLTLINDVLDLSKIEAQKLELHPTDVQFPNFLQSVVEMSRIKAEQKEIAFVYHSSPNLPAGIHTDEKRLRQVLLNLLGNAIKFTDAGEVRFTVSEKTCLAPDLYRICFQVEDTGVGMNPQQLETIFLPFEQVGDVRRQDQGTGLGLAITHQIVEMMGGTVRVNSVPNEGSHFWFELDMAGATDLQLLNAIASDSIPYGYTRRAPTGDRTPLTILIIDDRPENLLVLLNWLEPVGFTILQAENGQQGWEIARESHPDLIITDLAMPILNGFELIQKLRGDRDFQHTPIVVSSASVFDFDRQKSKEIGGDNFLPKPIPVEELFQQLQELLDIEWQYNEMTESSDRPLKSRQINDLVMPPASQMVTLIQAAREGYIAGIVDEATRIKNLDSKYETFAHRILQLAENLEDEKILDILQSCPWEN</sequence>
<evidence type="ECO:0000256" key="3">
    <source>
        <dbReference type="ARBA" id="ARBA00012438"/>
    </source>
</evidence>
<dbReference type="EMBL" id="JAQOSQ010000010">
    <property type="protein sequence ID" value="MDJ1183893.1"/>
    <property type="molecule type" value="Genomic_DNA"/>
</dbReference>
<evidence type="ECO:0000256" key="8">
    <source>
        <dbReference type="ARBA" id="ARBA00022777"/>
    </source>
</evidence>
<dbReference type="InterPro" id="IPR036890">
    <property type="entry name" value="HATPase_C_sf"/>
</dbReference>
<gene>
    <name evidence="17" type="ORF">PMH09_11920</name>
</gene>
<reference evidence="17 18" key="1">
    <citation type="submission" date="2023-01" db="EMBL/GenBank/DDBJ databases">
        <title>Novel diversity within Roseofilum (Cyanobacteria; Desertifilaceae) from marine benthic mats with descriptions of four novel species.</title>
        <authorList>
            <person name="Wang Y."/>
            <person name="Berthold D.E."/>
            <person name="Hu J."/>
            <person name="Lefler F.W."/>
            <person name="Laughinghouse H.D. IV."/>
        </authorList>
    </citation>
    <scope>NUCLEOTIDE SEQUENCE [LARGE SCALE GENOMIC DNA]</scope>
    <source>
        <strain evidence="17 18">BLCC-M143</strain>
    </source>
</reference>
<feature type="transmembrane region" description="Helical" evidence="14">
    <location>
        <begin position="206"/>
        <end position="228"/>
    </location>
</feature>
<feature type="transmembrane region" description="Helical" evidence="14">
    <location>
        <begin position="248"/>
        <end position="269"/>
    </location>
</feature>
<dbReference type="Gene3D" id="3.40.50.2300">
    <property type="match status" value="1"/>
</dbReference>
<keyword evidence="10" id="KW-0902">Two-component regulatory system</keyword>
<keyword evidence="6" id="KW-0808">Transferase</keyword>
<dbReference type="CDD" id="cd16922">
    <property type="entry name" value="HATPase_EvgS-ArcB-TorS-like"/>
    <property type="match status" value="1"/>
</dbReference>
<dbReference type="InterPro" id="IPR001789">
    <property type="entry name" value="Sig_transdc_resp-reg_receiver"/>
</dbReference>
<dbReference type="Pfam" id="PF02518">
    <property type="entry name" value="HATPase_c"/>
    <property type="match status" value="1"/>
</dbReference>
<dbReference type="SUPFAM" id="SSF47384">
    <property type="entry name" value="Homodimeric domain of signal transducing histidine kinase"/>
    <property type="match status" value="1"/>
</dbReference>
<accession>A0ABT7C057</accession>
<comment type="catalytic activity">
    <reaction evidence="1">
        <text>ATP + protein L-histidine = ADP + protein N-phospho-L-histidine.</text>
        <dbReference type="EC" id="2.7.13.3"/>
    </reaction>
</comment>
<keyword evidence="18" id="KW-1185">Reference proteome</keyword>
<evidence type="ECO:0000256" key="11">
    <source>
        <dbReference type="ARBA" id="ARBA00023136"/>
    </source>
</evidence>
<feature type="transmembrane region" description="Helical" evidence="14">
    <location>
        <begin position="108"/>
        <end position="129"/>
    </location>
</feature>
<dbReference type="InterPro" id="IPR011006">
    <property type="entry name" value="CheY-like_superfamily"/>
</dbReference>
<feature type="coiled-coil region" evidence="13">
    <location>
        <begin position="305"/>
        <end position="343"/>
    </location>
</feature>
<keyword evidence="11 14" id="KW-0472">Membrane</keyword>
<protein>
    <recommendedName>
        <fullName evidence="3">histidine kinase</fullName>
        <ecNumber evidence="3">2.7.13.3</ecNumber>
    </recommendedName>
</protein>
<evidence type="ECO:0000259" key="16">
    <source>
        <dbReference type="PROSITE" id="PS50110"/>
    </source>
</evidence>
<dbReference type="Pfam" id="PF05231">
    <property type="entry name" value="MASE1"/>
    <property type="match status" value="1"/>
</dbReference>
<dbReference type="PROSITE" id="PS50110">
    <property type="entry name" value="RESPONSE_REGULATORY"/>
    <property type="match status" value="1"/>
</dbReference>
<feature type="domain" description="Response regulatory" evidence="16">
    <location>
        <begin position="611"/>
        <end position="727"/>
    </location>
</feature>
<dbReference type="SUPFAM" id="SSF55874">
    <property type="entry name" value="ATPase domain of HSP90 chaperone/DNA topoisomerase II/histidine kinase"/>
    <property type="match status" value="1"/>
</dbReference>
<evidence type="ECO:0000256" key="10">
    <source>
        <dbReference type="ARBA" id="ARBA00023012"/>
    </source>
</evidence>
<dbReference type="PANTHER" id="PTHR43047">
    <property type="entry name" value="TWO-COMPONENT HISTIDINE PROTEIN KINASE"/>
    <property type="match status" value="1"/>
</dbReference>
<feature type="transmembrane region" description="Helical" evidence="14">
    <location>
        <begin position="24"/>
        <end position="48"/>
    </location>
</feature>
<evidence type="ECO:0000313" key="17">
    <source>
        <dbReference type="EMBL" id="MDJ1183893.1"/>
    </source>
</evidence>
<dbReference type="Pfam" id="PF00512">
    <property type="entry name" value="HisKA"/>
    <property type="match status" value="1"/>
</dbReference>
<keyword evidence="9 14" id="KW-1133">Transmembrane helix</keyword>
<dbReference type="PROSITE" id="PS50109">
    <property type="entry name" value="HIS_KIN"/>
    <property type="match status" value="1"/>
</dbReference>
<evidence type="ECO:0000256" key="13">
    <source>
        <dbReference type="SAM" id="Coils"/>
    </source>
</evidence>
<keyword evidence="13" id="KW-0175">Coiled coil</keyword>
<keyword evidence="7 14" id="KW-0812">Transmembrane</keyword>
<dbReference type="SMART" id="SM00448">
    <property type="entry name" value="REC"/>
    <property type="match status" value="1"/>
</dbReference>
<feature type="transmembrane region" description="Helical" evidence="14">
    <location>
        <begin position="68"/>
        <end position="87"/>
    </location>
</feature>
<name>A0ABT7C057_9CYAN</name>
<evidence type="ECO:0000259" key="15">
    <source>
        <dbReference type="PROSITE" id="PS50109"/>
    </source>
</evidence>
<dbReference type="SUPFAM" id="SSF52172">
    <property type="entry name" value="CheY-like"/>
    <property type="match status" value="1"/>
</dbReference>
<comment type="caution">
    <text evidence="17">The sequence shown here is derived from an EMBL/GenBank/DDBJ whole genome shotgun (WGS) entry which is preliminary data.</text>
</comment>
<dbReference type="Gene3D" id="1.10.287.130">
    <property type="match status" value="1"/>
</dbReference>
<dbReference type="InterPro" id="IPR003594">
    <property type="entry name" value="HATPase_dom"/>
</dbReference>
<dbReference type="Proteomes" id="UP001232992">
    <property type="component" value="Unassembled WGS sequence"/>
</dbReference>
<dbReference type="CDD" id="cd00082">
    <property type="entry name" value="HisKA"/>
    <property type="match status" value="1"/>
</dbReference>
<dbReference type="RefSeq" id="WP_283758546.1">
    <property type="nucleotide sequence ID" value="NZ_JAQOSQ010000010.1"/>
</dbReference>
<dbReference type="Pfam" id="PF00072">
    <property type="entry name" value="Response_reg"/>
    <property type="match status" value="1"/>
</dbReference>
<dbReference type="InterPro" id="IPR003661">
    <property type="entry name" value="HisK_dim/P_dom"/>
</dbReference>
<dbReference type="SMART" id="SM00388">
    <property type="entry name" value="HisKA"/>
    <property type="match status" value="1"/>
</dbReference>
<evidence type="ECO:0000256" key="12">
    <source>
        <dbReference type="PROSITE-ProRule" id="PRU00169"/>
    </source>
</evidence>
<evidence type="ECO:0000256" key="9">
    <source>
        <dbReference type="ARBA" id="ARBA00022989"/>
    </source>
</evidence>
<evidence type="ECO:0000256" key="6">
    <source>
        <dbReference type="ARBA" id="ARBA00022679"/>
    </source>
</evidence>
<dbReference type="Gene3D" id="3.30.565.10">
    <property type="entry name" value="Histidine kinase-like ATPase, C-terminal domain"/>
    <property type="match status" value="1"/>
</dbReference>
<feature type="transmembrane region" description="Helical" evidence="14">
    <location>
        <begin position="149"/>
        <end position="171"/>
    </location>
</feature>
<proteinExistence type="predicted"/>
<evidence type="ECO:0000256" key="7">
    <source>
        <dbReference type="ARBA" id="ARBA00022692"/>
    </source>
</evidence>
<feature type="transmembrane region" description="Helical" evidence="14">
    <location>
        <begin position="281"/>
        <end position="303"/>
    </location>
</feature>
<evidence type="ECO:0000256" key="4">
    <source>
        <dbReference type="ARBA" id="ARBA00022475"/>
    </source>
</evidence>
<organism evidence="17 18">
    <name type="scientific">Roseofilum casamattae BLCC-M143</name>
    <dbReference type="NCBI Taxonomy" id="3022442"/>
    <lineage>
        <taxon>Bacteria</taxon>
        <taxon>Bacillati</taxon>
        <taxon>Cyanobacteriota</taxon>
        <taxon>Cyanophyceae</taxon>
        <taxon>Desertifilales</taxon>
        <taxon>Desertifilaceae</taxon>
        <taxon>Roseofilum</taxon>
        <taxon>Roseofilum casamattae</taxon>
    </lineage>
</organism>
<dbReference type="InterPro" id="IPR004358">
    <property type="entry name" value="Sig_transdc_His_kin-like_C"/>
</dbReference>
<evidence type="ECO:0000256" key="5">
    <source>
        <dbReference type="ARBA" id="ARBA00022553"/>
    </source>
</evidence>
<evidence type="ECO:0000256" key="1">
    <source>
        <dbReference type="ARBA" id="ARBA00000085"/>
    </source>
</evidence>
<dbReference type="PRINTS" id="PR00344">
    <property type="entry name" value="BCTRLSENSOR"/>
</dbReference>
<dbReference type="InterPro" id="IPR007895">
    <property type="entry name" value="MASE1"/>
</dbReference>
<evidence type="ECO:0000313" key="18">
    <source>
        <dbReference type="Proteomes" id="UP001232992"/>
    </source>
</evidence>
<dbReference type="InterPro" id="IPR005467">
    <property type="entry name" value="His_kinase_dom"/>
</dbReference>
<feature type="domain" description="Histidine kinase" evidence="15">
    <location>
        <begin position="357"/>
        <end position="579"/>
    </location>
</feature>
<keyword evidence="4" id="KW-1003">Cell membrane</keyword>
<comment type="subcellular location">
    <subcellularLocation>
        <location evidence="2">Cell membrane</location>
        <topology evidence="2">Multi-pass membrane protein</topology>
    </subcellularLocation>
</comment>
<keyword evidence="5 12" id="KW-0597">Phosphoprotein</keyword>